<proteinExistence type="predicted"/>
<reference evidence="1 2" key="1">
    <citation type="journal article" date="2011" name="Front. Microbiol.">
        <title>Two Strains of Crocosphaera watsonii with Highly Conserved Genomes are Distinguished by Strain-Specific Features.</title>
        <authorList>
            <person name="Bench S.R."/>
            <person name="Ilikchyan I.N."/>
            <person name="Tripp H.J."/>
            <person name="Zehr J.P."/>
        </authorList>
    </citation>
    <scope>NUCLEOTIDE SEQUENCE [LARGE SCALE GENOMIC DNA]</scope>
    <source>
        <strain evidence="1 2">WH 0003</strain>
    </source>
</reference>
<dbReference type="Gene3D" id="2.40.70.10">
    <property type="entry name" value="Acid Proteases"/>
    <property type="match status" value="1"/>
</dbReference>
<dbReference type="InterPro" id="IPR034122">
    <property type="entry name" value="Retropepsin-like_bacterial"/>
</dbReference>
<dbReference type="PATRIC" id="fig|423471.3.peg.1391"/>
<dbReference type="AlphaFoldDB" id="G5J1W2"/>
<dbReference type="Pfam" id="PF13650">
    <property type="entry name" value="Asp_protease_2"/>
    <property type="match status" value="1"/>
</dbReference>
<dbReference type="SUPFAM" id="SSF50630">
    <property type="entry name" value="Acid proteases"/>
    <property type="match status" value="1"/>
</dbReference>
<dbReference type="EMBL" id="AESD01000228">
    <property type="protein sequence ID" value="EHJ13843.1"/>
    <property type="molecule type" value="Genomic_DNA"/>
</dbReference>
<dbReference type="GeneID" id="88765289"/>
<evidence type="ECO:0008006" key="3">
    <source>
        <dbReference type="Google" id="ProtNLM"/>
    </source>
</evidence>
<dbReference type="RefSeq" id="WP_007309917.1">
    <property type="nucleotide sequence ID" value="NZ_AESD01000228.1"/>
</dbReference>
<name>G5J1W2_CROWT</name>
<evidence type="ECO:0000313" key="1">
    <source>
        <dbReference type="EMBL" id="EHJ13843.1"/>
    </source>
</evidence>
<dbReference type="Proteomes" id="UP000003477">
    <property type="component" value="Unassembled WGS sequence"/>
</dbReference>
<evidence type="ECO:0000313" key="2">
    <source>
        <dbReference type="Proteomes" id="UP000003477"/>
    </source>
</evidence>
<accession>G5J1W2</accession>
<organism evidence="1 2">
    <name type="scientific">Crocosphaera watsonii WH 0003</name>
    <dbReference type="NCBI Taxonomy" id="423471"/>
    <lineage>
        <taxon>Bacteria</taxon>
        <taxon>Bacillati</taxon>
        <taxon>Cyanobacteriota</taxon>
        <taxon>Cyanophyceae</taxon>
        <taxon>Oscillatoriophycideae</taxon>
        <taxon>Chroococcales</taxon>
        <taxon>Aphanothecaceae</taxon>
        <taxon>Crocosphaera</taxon>
    </lineage>
</organism>
<protein>
    <recommendedName>
        <fullName evidence="3">Peptidase A2 domain-containing protein</fullName>
    </recommendedName>
</protein>
<comment type="caution">
    <text evidence="1">The sequence shown here is derived from an EMBL/GenBank/DDBJ whole genome shotgun (WGS) entry which is preliminary data.</text>
</comment>
<dbReference type="CDD" id="cd05483">
    <property type="entry name" value="retropepsin_like_bacteria"/>
    <property type="match status" value="1"/>
</dbReference>
<gene>
    <name evidence="1" type="ORF">CWATWH0003_1493</name>
</gene>
<dbReference type="InterPro" id="IPR021109">
    <property type="entry name" value="Peptidase_aspartic_dom_sf"/>
</dbReference>
<sequence>MAMKQFISSTIIVTGMVLGSSLLPTQAQQSCFLEGANGQHIDLGHLCGNGSSNTSQPNASGKTGVFTVPIKRRDSGIPVVDVTFNGQHTFEMLFDTGASGITVSTDMAESMGLKAEGQAFSQTAGGVVPISLSTVSSVKTGELTSSDLQVAINPSLPIGLLGQTFYGHYDVMIKEDTIELRTR</sequence>